<name>A0A1I6TFI6_9RHOB</name>
<protein>
    <submittedName>
        <fullName evidence="2">Uncharacterized protein</fullName>
    </submittedName>
</protein>
<dbReference type="OrthoDB" id="9915545at2"/>
<feature type="transmembrane region" description="Helical" evidence="1">
    <location>
        <begin position="30"/>
        <end position="54"/>
    </location>
</feature>
<evidence type="ECO:0000313" key="3">
    <source>
        <dbReference type="Proteomes" id="UP000199239"/>
    </source>
</evidence>
<gene>
    <name evidence="2" type="ORF">SAMN04488040_2220</name>
</gene>
<evidence type="ECO:0000313" key="2">
    <source>
        <dbReference type="EMBL" id="SFS87797.1"/>
    </source>
</evidence>
<accession>A0A1I6TFI6</accession>
<keyword evidence="1" id="KW-0472">Membrane</keyword>
<feature type="transmembrane region" description="Helical" evidence="1">
    <location>
        <begin position="83"/>
        <end position="103"/>
    </location>
</feature>
<keyword evidence="1" id="KW-1133">Transmembrane helix</keyword>
<dbReference type="Proteomes" id="UP000199239">
    <property type="component" value="Unassembled WGS sequence"/>
</dbReference>
<feature type="transmembrane region" description="Helical" evidence="1">
    <location>
        <begin position="147"/>
        <end position="165"/>
    </location>
</feature>
<feature type="transmembrane region" description="Helical" evidence="1">
    <location>
        <begin position="367"/>
        <end position="389"/>
    </location>
</feature>
<reference evidence="3" key="1">
    <citation type="submission" date="2016-10" db="EMBL/GenBank/DDBJ databases">
        <authorList>
            <person name="Varghese N."/>
            <person name="Submissions S."/>
        </authorList>
    </citation>
    <scope>NUCLEOTIDE SEQUENCE [LARGE SCALE GENOMIC DNA]</scope>
    <source>
        <strain evidence="3">DSM 23422</strain>
    </source>
</reference>
<keyword evidence="3" id="KW-1185">Reference proteome</keyword>
<feature type="transmembrane region" description="Helical" evidence="1">
    <location>
        <begin position="342"/>
        <end position="361"/>
    </location>
</feature>
<keyword evidence="1" id="KW-0812">Transmembrane</keyword>
<feature type="transmembrane region" description="Helical" evidence="1">
    <location>
        <begin position="306"/>
        <end position="322"/>
    </location>
</feature>
<feature type="transmembrane region" description="Helical" evidence="1">
    <location>
        <begin position="171"/>
        <end position="190"/>
    </location>
</feature>
<dbReference type="EMBL" id="FPAJ01000003">
    <property type="protein sequence ID" value="SFS87797.1"/>
    <property type="molecule type" value="Genomic_DNA"/>
</dbReference>
<organism evidence="2 3">
    <name type="scientific">Sulfitobacter marinus</name>
    <dbReference type="NCBI Taxonomy" id="394264"/>
    <lineage>
        <taxon>Bacteria</taxon>
        <taxon>Pseudomonadati</taxon>
        <taxon>Pseudomonadota</taxon>
        <taxon>Alphaproteobacteria</taxon>
        <taxon>Rhodobacterales</taxon>
        <taxon>Roseobacteraceae</taxon>
        <taxon>Sulfitobacter</taxon>
    </lineage>
</organism>
<proteinExistence type="predicted"/>
<dbReference type="AlphaFoldDB" id="A0A1I6TFI6"/>
<evidence type="ECO:0000256" key="1">
    <source>
        <dbReference type="SAM" id="Phobius"/>
    </source>
</evidence>
<feature type="transmembrane region" description="Helical" evidence="1">
    <location>
        <begin position="202"/>
        <end position="224"/>
    </location>
</feature>
<feature type="transmembrane region" description="Helical" evidence="1">
    <location>
        <begin position="109"/>
        <end position="126"/>
    </location>
</feature>
<sequence length="409" mass="45495">MKKSELVPANFVAHSFGLMILKLLNNVSLLIIGLTFFDAFGLESAGLVLLLILWCETTGKILKSVIGGKISLQKNMAFMERHVFGIWRFYVSGSVIFVVILRAIYLNDIFSLFIISTYFLVDVFWNRRFVTTPRNLVVAAYFRSSRYILSACVYWVLIGIGFITVENMATIIFAPLVIFVLVRWGIFSSLPNQENAHGENPIVSSSLASFVFSRMDILVVPIFLDMQDSGVYLIARTFSMTMLPLLNYFLNRGKSVLVSSLSFGGKFDFIESTAMLNLGIFLIGGGCSMIPLGLGKIYAPVFGDEQQLFSLCVFLFVASHYCKSLLGACEEILELTAGRKELITLISIAVLLFLAFCFYPDDLQVRSLALAASVMHVGLAVVLAIIVAFRFGIWPGPTALLFGQIRLFR</sequence>
<dbReference type="STRING" id="394264.SAMN04488040_2220"/>
<feature type="transmembrane region" description="Helical" evidence="1">
    <location>
        <begin position="274"/>
        <end position="294"/>
    </location>
</feature>
<dbReference type="RefSeq" id="WP_093916417.1">
    <property type="nucleotide sequence ID" value="NZ_FPAJ01000003.1"/>
</dbReference>